<dbReference type="Pfam" id="PF03739">
    <property type="entry name" value="LptF_LptG"/>
    <property type="match status" value="1"/>
</dbReference>
<keyword evidence="8" id="KW-1185">Reference proteome</keyword>
<reference evidence="7 8" key="1">
    <citation type="journal article" date="2010" name="Stand. Genomic Sci.">
        <title>Complete genome sequence of Desulfarculus baarsii type strain (2st14).</title>
        <authorList>
            <person name="Sun H."/>
            <person name="Spring S."/>
            <person name="Lapidus A."/>
            <person name="Davenport K."/>
            <person name="Del Rio T.G."/>
            <person name="Tice H."/>
            <person name="Nolan M."/>
            <person name="Copeland A."/>
            <person name="Cheng J.F."/>
            <person name="Lucas S."/>
            <person name="Tapia R."/>
            <person name="Goodwin L."/>
            <person name="Pitluck S."/>
            <person name="Ivanova N."/>
            <person name="Pagani I."/>
            <person name="Mavromatis K."/>
            <person name="Ovchinnikova G."/>
            <person name="Pati A."/>
            <person name="Chen A."/>
            <person name="Palaniappan K."/>
            <person name="Hauser L."/>
            <person name="Chang Y.J."/>
            <person name="Jeffries C.D."/>
            <person name="Detter J.C."/>
            <person name="Han C."/>
            <person name="Rohde M."/>
            <person name="Brambilla E."/>
            <person name="Goker M."/>
            <person name="Woyke T."/>
            <person name="Bristow J."/>
            <person name="Eisen J.A."/>
            <person name="Markowitz V."/>
            <person name="Hugenholtz P."/>
            <person name="Kyrpides N.C."/>
            <person name="Klenk H.P."/>
            <person name="Land M."/>
        </authorList>
    </citation>
    <scope>NUCLEOTIDE SEQUENCE [LARGE SCALE GENOMIC DNA]</scope>
    <source>
        <strain evidence="8">ATCC 33931 / DSM 2075 / LMG 7858 / VKM B-1802 / 2st14</strain>
    </source>
</reference>
<evidence type="ECO:0000256" key="5">
    <source>
        <dbReference type="ARBA" id="ARBA00023136"/>
    </source>
</evidence>
<evidence type="ECO:0000313" key="7">
    <source>
        <dbReference type="EMBL" id="ADK84652.1"/>
    </source>
</evidence>
<dbReference type="HOGENOM" id="CLU_028799_3_2_7"/>
<dbReference type="EMBL" id="CP002085">
    <property type="protein sequence ID" value="ADK84652.1"/>
    <property type="molecule type" value="Genomic_DNA"/>
</dbReference>
<feature type="transmembrane region" description="Helical" evidence="6">
    <location>
        <begin position="276"/>
        <end position="294"/>
    </location>
</feature>
<feature type="transmembrane region" description="Helical" evidence="6">
    <location>
        <begin position="53"/>
        <end position="79"/>
    </location>
</feature>
<dbReference type="eggNOG" id="COG0795">
    <property type="taxonomic scope" value="Bacteria"/>
</dbReference>
<feature type="transmembrane region" description="Helical" evidence="6">
    <location>
        <begin position="99"/>
        <end position="117"/>
    </location>
</feature>
<feature type="transmembrane region" description="Helical" evidence="6">
    <location>
        <begin position="12"/>
        <end position="33"/>
    </location>
</feature>
<dbReference type="RefSeq" id="WP_013258105.1">
    <property type="nucleotide sequence ID" value="NC_014365.1"/>
</dbReference>
<accession>E1QG42</accession>
<gene>
    <name evidence="7" type="ordered locus">Deba_1284</name>
</gene>
<dbReference type="PANTHER" id="PTHR33529:SF6">
    <property type="entry name" value="YJGP_YJGQ FAMILY PERMEASE"/>
    <property type="match status" value="1"/>
</dbReference>
<keyword evidence="4 6" id="KW-1133">Transmembrane helix</keyword>
<organism evidence="7 8">
    <name type="scientific">Desulfarculus baarsii (strain ATCC 33931 / DSM 2075 / LMG 7858 / VKM B-1802 / 2st14)</name>
    <dbReference type="NCBI Taxonomy" id="644282"/>
    <lineage>
        <taxon>Bacteria</taxon>
        <taxon>Pseudomonadati</taxon>
        <taxon>Thermodesulfobacteriota</taxon>
        <taxon>Desulfarculia</taxon>
        <taxon>Desulfarculales</taxon>
        <taxon>Desulfarculaceae</taxon>
        <taxon>Desulfarculus</taxon>
    </lineage>
</organism>
<evidence type="ECO:0000256" key="2">
    <source>
        <dbReference type="ARBA" id="ARBA00022475"/>
    </source>
</evidence>
<evidence type="ECO:0000256" key="3">
    <source>
        <dbReference type="ARBA" id="ARBA00022692"/>
    </source>
</evidence>
<evidence type="ECO:0000256" key="4">
    <source>
        <dbReference type="ARBA" id="ARBA00022989"/>
    </source>
</evidence>
<keyword evidence="2" id="KW-1003">Cell membrane</keyword>
<protein>
    <submittedName>
        <fullName evidence="7">Permease YjgP/YjgQ family protein</fullName>
    </submittedName>
</protein>
<dbReference type="Proteomes" id="UP000009047">
    <property type="component" value="Chromosome"/>
</dbReference>
<feature type="transmembrane region" description="Helical" evidence="6">
    <location>
        <begin position="339"/>
        <end position="357"/>
    </location>
</feature>
<sequence length="359" mass="40063">MRILGLYVAGEFLKVFGFLLVAFVSLFTLFDFIEKVDNFHEALVPASTMLMYFLLQVPEIISLLSPLAVLLGTIIALGLMSKRGETIAIKSSGVSVMRFTLPIVLLALTITLSTALINEMALPGTKARTNHIWNVMVEKRPSSAYSHEKFWFKGNGSIYHIGLFDPLGQVLSNVVYYRFDDHFNLAERIDARRATYIGGKWLFFLGLHQQRLPQGGYSAVVFDELEKNLPERPEDFSRLSKPSEEMGLAELSDHVGKVDAEGYDTRRYQVDMHCKISYPFICVIMALIGIPLALFRERGRALAPGIVVGMLVALVYWISFGYARSIFGYGGVLPPMMAAWLPNAMFALAGVGMITSVRQ</sequence>
<dbReference type="InterPro" id="IPR005495">
    <property type="entry name" value="LptG/LptF_permease"/>
</dbReference>
<dbReference type="InterPro" id="IPR030923">
    <property type="entry name" value="LptG"/>
</dbReference>
<keyword evidence="5 6" id="KW-0472">Membrane</keyword>
<proteinExistence type="predicted"/>
<dbReference type="NCBIfam" id="TIGR04408">
    <property type="entry name" value="LptG_lptG"/>
    <property type="match status" value="1"/>
</dbReference>
<dbReference type="OrthoDB" id="9783403at2"/>
<comment type="subcellular location">
    <subcellularLocation>
        <location evidence="1">Cell membrane</location>
        <topology evidence="1">Multi-pass membrane protein</topology>
    </subcellularLocation>
</comment>
<name>E1QG42_DESB2</name>
<dbReference type="GO" id="GO:0055085">
    <property type="term" value="P:transmembrane transport"/>
    <property type="evidence" value="ECO:0007669"/>
    <property type="project" value="InterPro"/>
</dbReference>
<dbReference type="GO" id="GO:0015920">
    <property type="term" value="P:lipopolysaccharide transport"/>
    <property type="evidence" value="ECO:0007669"/>
    <property type="project" value="TreeGrafter"/>
</dbReference>
<dbReference type="KEGG" id="dbr:Deba_1284"/>
<keyword evidence="3 6" id="KW-0812">Transmembrane</keyword>
<feature type="transmembrane region" description="Helical" evidence="6">
    <location>
        <begin position="301"/>
        <end position="319"/>
    </location>
</feature>
<dbReference type="AlphaFoldDB" id="E1QG42"/>
<evidence type="ECO:0000256" key="6">
    <source>
        <dbReference type="SAM" id="Phobius"/>
    </source>
</evidence>
<evidence type="ECO:0000256" key="1">
    <source>
        <dbReference type="ARBA" id="ARBA00004651"/>
    </source>
</evidence>
<dbReference type="PANTHER" id="PTHR33529">
    <property type="entry name" value="SLR0882 PROTEIN-RELATED"/>
    <property type="match status" value="1"/>
</dbReference>
<dbReference type="STRING" id="644282.Deba_1284"/>
<evidence type="ECO:0000313" key="8">
    <source>
        <dbReference type="Proteomes" id="UP000009047"/>
    </source>
</evidence>
<dbReference type="GO" id="GO:0043190">
    <property type="term" value="C:ATP-binding cassette (ABC) transporter complex"/>
    <property type="evidence" value="ECO:0007669"/>
    <property type="project" value="InterPro"/>
</dbReference>